<name>A0A915WS19_9ARCH</name>
<feature type="transmembrane region" description="Helical" evidence="1">
    <location>
        <begin position="12"/>
        <end position="40"/>
    </location>
</feature>
<proteinExistence type="predicted"/>
<dbReference type="RefSeq" id="WP_258393463.1">
    <property type="nucleotide sequence ID" value="NZ_AP019769.1"/>
</dbReference>
<sequence length="153" mass="16781">MDSVGLNKIKTALLFYIIGAVVAFTAGFLGLSIFSVFFFFNTIGGFIREMIAVILLLIVIVIYIIGLIYMWDGFSKIEPEFENAGIGKIGLILTLIPFLNIIGFILLGITFYLLGEKLNSSMMKVGGILTIIPVINFVGIIILYVAFGDIITK</sequence>
<keyword evidence="1" id="KW-0812">Transmembrane</keyword>
<dbReference type="Pfam" id="PF06157">
    <property type="entry name" value="DUF973"/>
    <property type="match status" value="1"/>
</dbReference>
<feature type="transmembrane region" description="Helical" evidence="1">
    <location>
        <begin position="126"/>
        <end position="147"/>
    </location>
</feature>
<dbReference type="EMBL" id="AP019769">
    <property type="protein sequence ID" value="BBL45431.1"/>
    <property type="molecule type" value="Genomic_DNA"/>
</dbReference>
<reference evidence="3" key="1">
    <citation type="journal article" date="2022" name="Int. J. Syst. Evol. Microbiol.">
        <title>Nanobdella aerobiophila gen. nov., sp. nov., a thermoacidophilic, obligate ectosymbiotic archaeon, and proposal of Nanobdellaceae fam. nov., Nanobdellales ord. nov. and Nanobdellia class. nov.</title>
        <authorList>
            <person name="Kato S."/>
            <person name="Ogasawara A."/>
            <person name="Itoh T."/>
            <person name="Sakai H.D."/>
            <person name="Shimizu M."/>
            <person name="Yuki M."/>
            <person name="Kaneko M."/>
            <person name="Takashina T."/>
            <person name="Ohkuma M."/>
        </authorList>
    </citation>
    <scope>NUCLEOTIDE SEQUENCE [LARGE SCALE GENOMIC DNA]</scope>
    <source>
        <strain evidence="3">MJ1</strain>
    </source>
</reference>
<organism evidence="2 3">
    <name type="scientific">Nanobdella aerobiophila</name>
    <dbReference type="NCBI Taxonomy" id="2586965"/>
    <lineage>
        <taxon>Archaea</taxon>
        <taxon>Nanobdellota</taxon>
        <taxon>Nanobdellia</taxon>
        <taxon>Nanobdellales</taxon>
        <taxon>Nanobdellaceae</taxon>
        <taxon>Nanobdella</taxon>
    </lineage>
</organism>
<protein>
    <submittedName>
        <fullName evidence="2">Uncharacterized protein</fullName>
    </submittedName>
</protein>
<dbReference type="InterPro" id="IPR009321">
    <property type="entry name" value="DUF973"/>
</dbReference>
<keyword evidence="1" id="KW-0472">Membrane</keyword>
<evidence type="ECO:0000313" key="3">
    <source>
        <dbReference type="Proteomes" id="UP001055553"/>
    </source>
</evidence>
<evidence type="ECO:0000313" key="2">
    <source>
        <dbReference type="EMBL" id="BBL45431.1"/>
    </source>
</evidence>
<gene>
    <name evidence="2" type="ORF">MJ1_0260</name>
</gene>
<dbReference type="KEGG" id="naer:MJ1_0260"/>
<evidence type="ECO:0000256" key="1">
    <source>
        <dbReference type="SAM" id="Phobius"/>
    </source>
</evidence>
<dbReference type="GeneID" id="74568211"/>
<feature type="transmembrane region" description="Helical" evidence="1">
    <location>
        <begin position="91"/>
        <end position="114"/>
    </location>
</feature>
<feature type="transmembrane region" description="Helical" evidence="1">
    <location>
        <begin position="52"/>
        <end position="71"/>
    </location>
</feature>
<dbReference type="Proteomes" id="UP001055553">
    <property type="component" value="Chromosome"/>
</dbReference>
<keyword evidence="1" id="KW-1133">Transmembrane helix</keyword>
<keyword evidence="3" id="KW-1185">Reference proteome</keyword>
<accession>A0A915WS19</accession>
<dbReference type="AlphaFoldDB" id="A0A915WS19"/>